<feature type="domain" description="MYND-type" evidence="9">
    <location>
        <begin position="184"/>
        <end position="219"/>
    </location>
</feature>
<protein>
    <recommendedName>
        <fullName evidence="12">Tudor domain-containing protein 1</fullName>
    </recommendedName>
</protein>
<dbReference type="PANTHER" id="PTHR22948">
    <property type="entry name" value="TUDOR DOMAIN CONTAINING PROTEIN"/>
    <property type="match status" value="1"/>
</dbReference>
<dbReference type="InterPro" id="IPR000504">
    <property type="entry name" value="RRM_dom"/>
</dbReference>
<dbReference type="Gene3D" id="6.10.140.2220">
    <property type="match status" value="1"/>
</dbReference>
<evidence type="ECO:0000256" key="4">
    <source>
        <dbReference type="PROSITE-ProRule" id="PRU00134"/>
    </source>
</evidence>
<dbReference type="OrthoDB" id="341421at2759"/>
<feature type="compositionally biased region" description="Basic and acidic residues" evidence="6">
    <location>
        <begin position="286"/>
        <end position="299"/>
    </location>
</feature>
<feature type="compositionally biased region" description="Low complexity" evidence="6">
    <location>
        <begin position="400"/>
        <end position="411"/>
    </location>
</feature>
<dbReference type="InterPro" id="IPR012677">
    <property type="entry name" value="Nucleotide-bd_a/b_plait_sf"/>
</dbReference>
<dbReference type="GO" id="GO:0008270">
    <property type="term" value="F:zinc ion binding"/>
    <property type="evidence" value="ECO:0007669"/>
    <property type="project" value="UniProtKB-KW"/>
</dbReference>
<dbReference type="SMART" id="SM00333">
    <property type="entry name" value="TUDOR"/>
    <property type="match status" value="6"/>
</dbReference>
<feature type="compositionally biased region" description="Polar residues" evidence="6">
    <location>
        <begin position="370"/>
        <end position="395"/>
    </location>
</feature>
<feature type="region of interest" description="Disordered" evidence="6">
    <location>
        <begin position="322"/>
        <end position="349"/>
    </location>
</feature>
<keyword evidence="5" id="KW-0694">RNA-binding</keyword>
<feature type="domain" description="Tudor" evidence="8">
    <location>
        <begin position="728"/>
        <end position="786"/>
    </location>
</feature>
<dbReference type="PROSITE" id="PS50102">
    <property type="entry name" value="RRM"/>
    <property type="match status" value="1"/>
</dbReference>
<dbReference type="Gene3D" id="2.30.30.140">
    <property type="match status" value="6"/>
</dbReference>
<feature type="region of interest" description="Disordered" evidence="6">
    <location>
        <begin position="370"/>
        <end position="412"/>
    </location>
</feature>
<dbReference type="PANTHER" id="PTHR22948:SF29">
    <property type="entry name" value="FI02030P-RELATED"/>
    <property type="match status" value="1"/>
</dbReference>
<reference evidence="10 11" key="1">
    <citation type="journal article" date="2018" name="Sci. Rep.">
        <title>Comparative analysis of the Pocillopora damicornis genome highlights role of immune system in coral evolution.</title>
        <authorList>
            <person name="Cunning R."/>
            <person name="Bay R.A."/>
            <person name="Gillette P."/>
            <person name="Baker A.C."/>
            <person name="Traylor-Knowles N."/>
        </authorList>
    </citation>
    <scope>NUCLEOTIDE SEQUENCE [LARGE SCALE GENOMIC DNA]</scope>
    <source>
        <strain evidence="10">RSMAS</strain>
        <tissue evidence="10">Whole animal</tissue>
    </source>
</reference>
<evidence type="ECO:0000259" key="8">
    <source>
        <dbReference type="PROSITE" id="PS50304"/>
    </source>
</evidence>
<feature type="domain" description="RRM" evidence="7">
    <location>
        <begin position="101"/>
        <end position="166"/>
    </location>
</feature>
<feature type="compositionally biased region" description="Basic and acidic residues" evidence="6">
    <location>
        <begin position="37"/>
        <end position="49"/>
    </location>
</feature>
<dbReference type="Pfam" id="PF00076">
    <property type="entry name" value="RRM_1"/>
    <property type="match status" value="1"/>
</dbReference>
<proteinExistence type="predicted"/>
<dbReference type="GO" id="GO:0003723">
    <property type="term" value="F:RNA binding"/>
    <property type="evidence" value="ECO:0007669"/>
    <property type="project" value="UniProtKB-UniRule"/>
</dbReference>
<evidence type="ECO:0000256" key="5">
    <source>
        <dbReference type="PROSITE-ProRule" id="PRU00176"/>
    </source>
</evidence>
<dbReference type="STRING" id="46731.A0A3M6TSV5"/>
<dbReference type="PROSITE" id="PS50304">
    <property type="entry name" value="TUDOR"/>
    <property type="match status" value="6"/>
</dbReference>
<gene>
    <name evidence="10" type="ORF">pdam_00011208</name>
</gene>
<dbReference type="InterPro" id="IPR035979">
    <property type="entry name" value="RBD_domain_sf"/>
</dbReference>
<feature type="compositionally biased region" description="Polar residues" evidence="6">
    <location>
        <begin position="252"/>
        <end position="285"/>
    </location>
</feature>
<dbReference type="SUPFAM" id="SSF144232">
    <property type="entry name" value="HIT/MYND zinc finger-like"/>
    <property type="match status" value="1"/>
</dbReference>
<evidence type="ECO:0000256" key="3">
    <source>
        <dbReference type="ARBA" id="ARBA00022833"/>
    </source>
</evidence>
<accession>A0A3M6TSV5</accession>
<dbReference type="InterPro" id="IPR050621">
    <property type="entry name" value="Tudor_domain_containing"/>
</dbReference>
<feature type="domain" description="Tudor" evidence="8">
    <location>
        <begin position="999"/>
        <end position="1058"/>
    </location>
</feature>
<dbReference type="SUPFAM" id="SSF63748">
    <property type="entry name" value="Tudor/PWWP/MBT"/>
    <property type="match status" value="6"/>
</dbReference>
<dbReference type="FunFam" id="2.30.30.140:FF:000018">
    <property type="entry name" value="Serine/threonine-protein kinase 31"/>
    <property type="match status" value="6"/>
</dbReference>
<feature type="domain" description="Tudor" evidence="8">
    <location>
        <begin position="478"/>
        <end position="537"/>
    </location>
</feature>
<dbReference type="InterPro" id="IPR035437">
    <property type="entry name" value="SNase_OB-fold_sf"/>
</dbReference>
<dbReference type="InterPro" id="IPR002893">
    <property type="entry name" value="Znf_MYND"/>
</dbReference>
<keyword evidence="11" id="KW-1185">Reference proteome</keyword>
<evidence type="ECO:0000313" key="10">
    <source>
        <dbReference type="EMBL" id="RMX44399.1"/>
    </source>
</evidence>
<keyword evidence="2 4" id="KW-0863">Zinc-finger</keyword>
<dbReference type="Pfam" id="PF01753">
    <property type="entry name" value="zf-MYND"/>
    <property type="match status" value="1"/>
</dbReference>
<dbReference type="InterPro" id="IPR002999">
    <property type="entry name" value="Tudor"/>
</dbReference>
<dbReference type="SMART" id="SM00360">
    <property type="entry name" value="RRM"/>
    <property type="match status" value="1"/>
</dbReference>
<feature type="region of interest" description="Disordered" evidence="6">
    <location>
        <begin position="654"/>
        <end position="673"/>
    </location>
</feature>
<feature type="region of interest" description="Disordered" evidence="6">
    <location>
        <begin position="1"/>
        <end position="51"/>
    </location>
</feature>
<dbReference type="Gene3D" id="3.30.70.330">
    <property type="match status" value="1"/>
</dbReference>
<feature type="domain" description="Tudor" evidence="8">
    <location>
        <begin position="1719"/>
        <end position="1778"/>
    </location>
</feature>
<feature type="region of interest" description="Disordered" evidence="6">
    <location>
        <begin position="250"/>
        <end position="299"/>
    </location>
</feature>
<keyword evidence="1" id="KW-0479">Metal-binding</keyword>
<dbReference type="SUPFAM" id="SSF54928">
    <property type="entry name" value="RNA-binding domain, RBD"/>
    <property type="match status" value="1"/>
</dbReference>
<dbReference type="CDD" id="cd00590">
    <property type="entry name" value="RRM_SF"/>
    <property type="match status" value="1"/>
</dbReference>
<feature type="domain" description="Tudor" evidence="8">
    <location>
        <begin position="1243"/>
        <end position="1302"/>
    </location>
</feature>
<organism evidence="10 11">
    <name type="scientific">Pocillopora damicornis</name>
    <name type="common">Cauliflower coral</name>
    <name type="synonym">Millepora damicornis</name>
    <dbReference type="NCBI Taxonomy" id="46731"/>
    <lineage>
        <taxon>Eukaryota</taxon>
        <taxon>Metazoa</taxon>
        <taxon>Cnidaria</taxon>
        <taxon>Anthozoa</taxon>
        <taxon>Hexacorallia</taxon>
        <taxon>Scleractinia</taxon>
        <taxon>Astrocoeniina</taxon>
        <taxon>Pocilloporidae</taxon>
        <taxon>Pocillopora</taxon>
    </lineage>
</organism>
<dbReference type="PROSITE" id="PS50865">
    <property type="entry name" value="ZF_MYND_2"/>
    <property type="match status" value="1"/>
</dbReference>
<evidence type="ECO:0000256" key="1">
    <source>
        <dbReference type="ARBA" id="ARBA00022723"/>
    </source>
</evidence>
<evidence type="ECO:0000256" key="6">
    <source>
        <dbReference type="SAM" id="MobiDB-lite"/>
    </source>
</evidence>
<keyword evidence="3" id="KW-0862">Zinc</keyword>
<evidence type="ECO:0000259" key="9">
    <source>
        <dbReference type="PROSITE" id="PS50865"/>
    </source>
</evidence>
<evidence type="ECO:0000259" key="7">
    <source>
        <dbReference type="PROSITE" id="PS50102"/>
    </source>
</evidence>
<evidence type="ECO:0000256" key="2">
    <source>
        <dbReference type="ARBA" id="ARBA00022771"/>
    </source>
</evidence>
<name>A0A3M6TSV5_POCDA</name>
<dbReference type="EMBL" id="RCHS01002988">
    <property type="protein sequence ID" value="RMX44399.1"/>
    <property type="molecule type" value="Genomic_DNA"/>
</dbReference>
<sequence>MSMEKTENTPVTEHGNGKQNVLSKESSESDSTLSEEDTSRNDKQLKDLDSWNPMLDDYESKAFNSYKEPSITDFADAFPGNLSESVHQHMMSSLEINEKDACLFVGKIPQQMTQEGLQNLFQQAGQLRSCKLIPQRNKSTKIGFVGFNTVRDAEAAIQIEHKAALDDVSSVFPNSKLISEGSPCSFCGQLGHKWCSACKVPYCSRDCQRNDWPKHKHACWQQTRSERKTATLADTSKTCLETASALTRAADSVQQATPTHPFTPCENSTYPSKEPTISETPTNSEKNGEKISKKVDQESVRVAESDEFDVQNAEMFAQMMGFDPNPVTTVDSSEDSDSADTSTSPSFISNLMHEDSGLQVLHAETGLLKSSQESQVNQSKSETSLSPESVSTSKVAVTDSETSCSELPSSSKGPVRIPFEQLQMDKISTEDFEVVVTEVENPSCVWVHSCASDAFERRNQLKSILQATYRDSVFENYAPSVGEVCVAQFSFDNCWYRVKVDLVISAGTMRCTYIDFGNQEDIAVHKIRRITEDLLSLPRQALKMSLYGITSTSPSGVWSLESTIFLKSEILAKRCKVRVREQADETLFVELSAAHGTRMCETVNKTLIKAGFAEIKSQGDQADGSHGQHDVCAEQIGSSDKSPYFGDISAKRPLNTHPYEEGRNPPRLHSQSKGGKVPFEIVVNAIVNPWEFYAMKTEKQLIDKLRSLMENLNHHLSKNPCTVECLARLSPGDMCAAQFSQDKVWYRAVVLEQVLDGYKVRYVDFGNSEVVQEGNVWPLPQEFQRLPPLSLTCSLAGVKKPKTQGWSLEAIQEFKALVADRTFLCRIVYTHGVTNIVELLDPNRGGEESIANSLIGAGLADPFLPKEGHKQQINSRREMLSITPQRLRNGENSVNKDPSNVVTDPLSQLWPNIDGGGSLPKDQILDMTEKERIESVVFESAIEAVTLAQDSEFDILVTEVVSPGLIFSQLGTVGSLQIAVKLTEDMNLHYNSATYPPFVPRQNSLCAAHFAESGDWCRAFIKGVSPDGSVSVQYVDYGNTEILPPSRLRPLIPQFDSSALSFLALRCSLANIASLDKSEWSDEAVAFVKAHLPLFSRRTVRLVGRQKGILFLEVKVEDESVSSMLVNRGLARAMAKGYQHRHLNVKESTPTARRLVAVDRNVLSNGRCKGHASSALESLVFCPAIQAAVLPQDNSVFDVMITEVTKSGVFFIQVMDFYTALSLQKLSEKMNSSYHSSPSSSYKPQPNHFCAAQFTETGDWCRAFIKEVTSQNLVEVHYVDFGNTEKLPVSSIQPLMDSLTTYPFFALPCSLANLPRPESPGGEDKTMELIKEKVPLFQRVSAKIMAKHRGMLLVDLMVSKDQPQFLSQLLLNEGLAPKSVVNESQREDNQMEIEMKRSQIQNSLENASTSKPHGSIESLVFQPAIQSVAGFDSFHAMLTEVVSPSSLFIQILSHEKVERMKHLSANLNAHYNNTNYPPFKAQASVLCAGFFSESGDWCRAFIKSVNANGSINLHYLDYGNSKVCSSSQIRPLEKNFQKLPPMALKCSLYGIGPVQSTGWAEDTCKALLSQVPLFSRLEVKVIKKENESLFIDAISPLTPQQVTLNQFLVNHGMAQWQDFSSAPKDVYTSEEEVNTREHASWTAQFTFEALSGNSNRFYVSKIPLVDISQSDAIQVLISEVQRPDKIFFQVLNEENAHGLDALSRKLNTYCCEVENSPYKPVLGELCCARFNQDGVWYRAAVEQELSESRMSVLFVDYGNQDSVTVDSVRRITAEFTQLPLQARQCFLTGILPVSQSWSSDAVNFLRGRILGETFVAQIENVSEESVGVHLFEHHQRNLPPHISVNQDMVEHDLARIQVQSVYSKV</sequence>
<comment type="caution">
    <text evidence="10">The sequence shown here is derived from an EMBL/GenBank/DDBJ whole genome shotgun (WGS) entry which is preliminary data.</text>
</comment>
<dbReference type="Pfam" id="PF00567">
    <property type="entry name" value="TUDOR"/>
    <property type="match status" value="6"/>
</dbReference>
<evidence type="ECO:0000313" key="11">
    <source>
        <dbReference type="Proteomes" id="UP000275408"/>
    </source>
</evidence>
<dbReference type="Gene3D" id="2.40.50.90">
    <property type="match status" value="6"/>
</dbReference>
<dbReference type="Proteomes" id="UP000275408">
    <property type="component" value="Unassembled WGS sequence"/>
</dbReference>
<feature type="domain" description="Tudor" evidence="8">
    <location>
        <begin position="1480"/>
        <end position="1539"/>
    </location>
</feature>
<evidence type="ECO:0008006" key="12">
    <source>
        <dbReference type="Google" id="ProtNLM"/>
    </source>
</evidence>